<organism evidence="4">
    <name type="scientific">Caenorhabditis remanei</name>
    <name type="common">Caenorhabditis vulgaris</name>
    <dbReference type="NCBI Taxonomy" id="31234"/>
    <lineage>
        <taxon>Eukaryota</taxon>
        <taxon>Metazoa</taxon>
        <taxon>Ecdysozoa</taxon>
        <taxon>Nematoda</taxon>
        <taxon>Chromadorea</taxon>
        <taxon>Rhabditida</taxon>
        <taxon>Rhabditina</taxon>
        <taxon>Rhabditomorpha</taxon>
        <taxon>Rhabditoidea</taxon>
        <taxon>Rhabditidae</taxon>
        <taxon>Peloderinae</taxon>
        <taxon>Caenorhabditis</taxon>
    </lineage>
</organism>
<evidence type="ECO:0000259" key="2">
    <source>
        <dbReference type="Pfam" id="PF05050"/>
    </source>
</evidence>
<dbReference type="InParanoid" id="E3LNG6"/>
<evidence type="ECO:0000256" key="1">
    <source>
        <dbReference type="SAM" id="Phobius"/>
    </source>
</evidence>
<dbReference type="OrthoDB" id="10006218at2759"/>
<dbReference type="PANTHER" id="PTHR22989">
    <property type="entry name" value="UNCHARACTERIZED DUF13 C.ELEGANS"/>
    <property type="match status" value="1"/>
</dbReference>
<dbReference type="InterPro" id="IPR029063">
    <property type="entry name" value="SAM-dependent_MTases_sf"/>
</dbReference>
<dbReference type="HOGENOM" id="CLU_054633_1_0_1"/>
<evidence type="ECO:0000313" key="4">
    <source>
        <dbReference type="Proteomes" id="UP000008281"/>
    </source>
</evidence>
<dbReference type="AlphaFoldDB" id="E3LNG6"/>
<dbReference type="STRING" id="31234.E3LNG6"/>
<gene>
    <name evidence="3" type="ORF">CRE_27409</name>
</gene>
<reference evidence="3" key="1">
    <citation type="submission" date="2007-07" db="EMBL/GenBank/DDBJ databases">
        <title>PCAP assembly of the Caenorhabditis remanei genome.</title>
        <authorList>
            <consortium name="The Caenorhabditis remanei Sequencing Consortium"/>
            <person name="Wilson R.K."/>
        </authorList>
    </citation>
    <scope>NUCLEOTIDE SEQUENCE [LARGE SCALE GENOMIC DNA]</scope>
    <source>
        <strain evidence="3">PB4641</strain>
    </source>
</reference>
<keyword evidence="4" id="KW-1185">Reference proteome</keyword>
<keyword evidence="1" id="KW-1133">Transmembrane helix</keyword>
<accession>E3LNG6</accession>
<evidence type="ECO:0000313" key="3">
    <source>
        <dbReference type="EMBL" id="EFP05714.1"/>
    </source>
</evidence>
<dbReference type="EMBL" id="DS268412">
    <property type="protein sequence ID" value="EFP05714.1"/>
    <property type="molecule type" value="Genomic_DNA"/>
</dbReference>
<sequence>MSRTPYIFLDGDSRLSSRPATKYFISLLVLIGFFFIAVPFFQESKAETNRDYVEEVALPLPAYIEPGSVSPPFEAFYNCVRPKLAPLVGSYDEFWFSFVNLTKECDDLEAYRGIDLRAAVNRDEVKHVAYPRKVVESLVMSEDLTMVTFGIGQDVSAELALKEMYPRFEFYGVDPSSYINQNIFEKDLGGKYFEYAISGHEGMQNTRVNRKGGYREEVTKTIGADVFFAEIVQKKKIDVLWMDVEGHEYPILNQLHHNGALDKRGVVICQMHVEMHKDNFKESQGETKKFHDFVWKVLEDRRYIMLKPVFVRFKSKRYIRTFILNVADKECTDLFLI</sequence>
<dbReference type="Pfam" id="PF05050">
    <property type="entry name" value="Methyltransf_21"/>
    <property type="match status" value="1"/>
</dbReference>
<feature type="domain" description="Methyltransferase FkbM" evidence="2">
    <location>
        <begin position="88"/>
        <end position="304"/>
    </location>
</feature>
<feature type="transmembrane region" description="Helical" evidence="1">
    <location>
        <begin position="20"/>
        <end position="41"/>
    </location>
</feature>
<dbReference type="Proteomes" id="UP000008281">
    <property type="component" value="Unassembled WGS sequence"/>
</dbReference>
<name>E3LNG6_CAERE</name>
<proteinExistence type="predicted"/>
<dbReference type="Gene3D" id="3.40.50.150">
    <property type="entry name" value="Vaccinia Virus protein VP39"/>
    <property type="match status" value="1"/>
</dbReference>
<protein>
    <recommendedName>
        <fullName evidence="2">Methyltransferase FkbM domain-containing protein</fullName>
    </recommendedName>
</protein>
<keyword evidence="1" id="KW-0812">Transmembrane</keyword>
<dbReference type="OMA" id="CQINTEI"/>
<dbReference type="InterPro" id="IPR006342">
    <property type="entry name" value="FkbM_mtfrase"/>
</dbReference>
<dbReference type="PANTHER" id="PTHR22989:SF19">
    <property type="entry name" value="METHYLTRANSFERASE FKBM DOMAIN-CONTAINING PROTEIN"/>
    <property type="match status" value="1"/>
</dbReference>
<keyword evidence="1" id="KW-0472">Membrane</keyword>